<evidence type="ECO:0000256" key="2">
    <source>
        <dbReference type="ARBA" id="ARBA00023002"/>
    </source>
</evidence>
<sequence>MSNTVLITGVSRPGSIGTEIARHFLNEGFNVIVHGLNQYDQQMLYKDKDSAAEFEGDVVKLADSDLSTEDGIQELAKMIESNGNINHLVLCHAYSTQSHFKDWSFEEINKHLITNITASMLLVQAFKKQFNSEQGCITLFSSGQLLGPMISEIPYAVSKAGVANLPLHLSFLVGEENIRINAVNPGPTDTGYIDENESVYKEIESRFNQKRWGKPSDIANLISFLHSDKGQWITGQVINSEGGFLR</sequence>
<comment type="caution">
    <text evidence="3">The sequence shown here is derived from an EMBL/GenBank/DDBJ whole genome shotgun (WGS) entry which is preliminary data.</text>
</comment>
<dbReference type="Gene3D" id="3.40.50.720">
    <property type="entry name" value="NAD(P)-binding Rossmann-like Domain"/>
    <property type="match status" value="1"/>
</dbReference>
<dbReference type="PROSITE" id="PS00061">
    <property type="entry name" value="ADH_SHORT"/>
    <property type="match status" value="1"/>
</dbReference>
<organism evidence="3 4">
    <name type="scientific">Corticicoccus populi</name>
    <dbReference type="NCBI Taxonomy" id="1812821"/>
    <lineage>
        <taxon>Bacteria</taxon>
        <taxon>Bacillati</taxon>
        <taxon>Bacillota</taxon>
        <taxon>Bacilli</taxon>
        <taxon>Bacillales</taxon>
        <taxon>Staphylococcaceae</taxon>
        <taxon>Corticicoccus</taxon>
    </lineage>
</organism>
<keyword evidence="2" id="KW-0560">Oxidoreductase</keyword>
<dbReference type="EMBL" id="JBHUOQ010000001">
    <property type="protein sequence ID" value="MFD2829640.1"/>
    <property type="molecule type" value="Genomic_DNA"/>
</dbReference>
<protein>
    <submittedName>
        <fullName evidence="3">SDR family oxidoreductase</fullName>
    </submittedName>
</protein>
<name>A0ABW5WS51_9STAP</name>
<dbReference type="RefSeq" id="WP_377771817.1">
    <property type="nucleotide sequence ID" value="NZ_JBHUOQ010000001.1"/>
</dbReference>
<accession>A0ABW5WS51</accession>
<dbReference type="PRINTS" id="PR00081">
    <property type="entry name" value="GDHRDH"/>
</dbReference>
<dbReference type="InterPro" id="IPR020904">
    <property type="entry name" value="Sc_DH/Rdtase_CS"/>
</dbReference>
<keyword evidence="4" id="KW-1185">Reference proteome</keyword>
<dbReference type="PANTHER" id="PTHR43639">
    <property type="entry name" value="OXIDOREDUCTASE, SHORT-CHAIN DEHYDROGENASE/REDUCTASE FAMILY (AFU_ORTHOLOGUE AFUA_5G02870)"/>
    <property type="match status" value="1"/>
</dbReference>
<dbReference type="Proteomes" id="UP001597519">
    <property type="component" value="Unassembled WGS sequence"/>
</dbReference>
<dbReference type="CDD" id="cd05233">
    <property type="entry name" value="SDR_c"/>
    <property type="match status" value="1"/>
</dbReference>
<reference evidence="4" key="1">
    <citation type="journal article" date="2019" name="Int. J. Syst. Evol. Microbiol.">
        <title>The Global Catalogue of Microorganisms (GCM) 10K type strain sequencing project: providing services to taxonomists for standard genome sequencing and annotation.</title>
        <authorList>
            <consortium name="The Broad Institute Genomics Platform"/>
            <consortium name="The Broad Institute Genome Sequencing Center for Infectious Disease"/>
            <person name="Wu L."/>
            <person name="Ma J."/>
        </authorList>
    </citation>
    <scope>NUCLEOTIDE SEQUENCE [LARGE SCALE GENOMIC DNA]</scope>
    <source>
        <strain evidence="4">KCTC 33575</strain>
    </source>
</reference>
<gene>
    <name evidence="3" type="ORF">ACFSX4_04110</name>
</gene>
<comment type="similarity">
    <text evidence="1">Belongs to the short-chain dehydrogenases/reductases (SDR) family.</text>
</comment>
<evidence type="ECO:0000313" key="3">
    <source>
        <dbReference type="EMBL" id="MFD2829640.1"/>
    </source>
</evidence>
<dbReference type="InterPro" id="IPR002347">
    <property type="entry name" value="SDR_fam"/>
</dbReference>
<dbReference type="Pfam" id="PF13561">
    <property type="entry name" value="adh_short_C2"/>
    <property type="match status" value="1"/>
</dbReference>
<dbReference type="InterPro" id="IPR036291">
    <property type="entry name" value="NAD(P)-bd_dom_sf"/>
</dbReference>
<proteinExistence type="inferred from homology"/>
<dbReference type="SUPFAM" id="SSF51735">
    <property type="entry name" value="NAD(P)-binding Rossmann-fold domains"/>
    <property type="match status" value="1"/>
</dbReference>
<dbReference type="PANTHER" id="PTHR43639:SF1">
    <property type="entry name" value="SHORT-CHAIN DEHYDROGENASE_REDUCTASE FAMILY PROTEIN"/>
    <property type="match status" value="1"/>
</dbReference>
<evidence type="ECO:0000313" key="4">
    <source>
        <dbReference type="Proteomes" id="UP001597519"/>
    </source>
</evidence>
<evidence type="ECO:0000256" key="1">
    <source>
        <dbReference type="ARBA" id="ARBA00006484"/>
    </source>
</evidence>